<dbReference type="CDD" id="cd12503">
    <property type="entry name" value="RRM1_hnRNPH_GRSF1_like"/>
    <property type="match status" value="1"/>
</dbReference>
<protein>
    <recommendedName>
        <fullName evidence="12">RRM domain-containing protein</fullName>
    </recommendedName>
</protein>
<evidence type="ECO:0000313" key="13">
    <source>
        <dbReference type="EMBL" id="CAD7255801.1"/>
    </source>
</evidence>
<evidence type="ECO:0000256" key="8">
    <source>
        <dbReference type="ARBA" id="ARBA00022990"/>
    </source>
</evidence>
<keyword evidence="2" id="KW-1017">Isopeptide bond</keyword>
<feature type="compositionally biased region" description="Basic and acidic residues" evidence="11">
    <location>
        <begin position="221"/>
        <end position="230"/>
    </location>
</feature>
<feature type="region of interest" description="Disordered" evidence="11">
    <location>
        <begin position="429"/>
        <end position="449"/>
    </location>
</feature>
<dbReference type="SMART" id="SM00360">
    <property type="entry name" value="RRM"/>
    <property type="match status" value="5"/>
</dbReference>
<sequence>MLVSHCLPLVGDIFWGENTNHDSNKGHSNESTIEDWSTVKVRGGRMSLEQEGCPQSLSPVKVTTQSPVSHTEVSQVYLPHLAAITWTGMSDQGRLCDSNSQMGTHAMHNSVFTVRKTSPSSPERDSNLDLLALGSLAQHETSALANYTTEAVFSPALLNRFAAQLKSMFVVQIVNYIGVTSVGCVRSELYLDFQKLFTKRAKIGSYAYKHPNCESTMSGSEDAKHERELDQDQDGQDNDTFVVKLRGLPWSTSVDEVIKFFSDCTVKDGKNGVHMTMSREGRPSGEAYVEMETEEDIERACKKDRDHMGQRYIEVFRVERSEMEWVVKRSGMNLETTMDDGCVRLRGLPFGCSKEEISNFFDGLEIVPNGISLPTDYTGRSTGEAYVQFISKEVAEKALLKHKEKIGHRYIEIFRSSLTEVRQAIGPKMRGMGPGGFNQRPAPYDRGDRFGGMNRYNIGRGSRNFKGGFGDFDDGPSPWGSPSPWASSGLGLRGSGGGSGLGLGLGLNSGMSSMSMGRTPSRAGGGGWGNTGAGSAGGYGIHMRGLPFRATEQDIADKPPGRLRTIMGFFGEALSISLLQFFRPVVPINIKLLTDNTGRPSGEADVEFSTHDDTTKAMSKNKTNMQHRYIELFLNSTTNSGGGNFGGFGGGGNNSGFGGGLGNGFQRNFSGSSLGGIGKVELEEVNPHSRGGRVENHLGKTTPSSPDRDSNLDLPVLSSRAQHDKRISQLRHRGGLRITNLRPCRDCKPEPQFNLAHMLPILVQDASVNVYVNVKTGNGTITLNRPRFLAFTGSHSWMLEMNPQNGNSAGHKKESAYRETNDLEKDGECKIKDGKLGIHMTMSAEGRPSGEAYVEFDSEEDIENALKKDLQRMGHRYIEVFKVKRSEMEWDVNRSGTTGQTMDDACVKLRGIPFGCSKDDIIEFFSGLEIVPNGISLPTDFSGRSTGEAYVQFISKEVAEKALLKHKEKIGHSYNTPQKLYSHGLNLPCLSHIQYLGFCFTALPVYRRYIEIFRSSLMEVRAALSPKMRTGAGGYNQRPTPYDRGDRFGAGGGGGGGGGGPMNRFGNVGRPPRTFKGGFGDFGEMPSPWSNPSPWDGRNSNRVGGGGGGWNSNGAGPSGGFCVHMRGLPFRATEQDIADFFRPLVPLNINLLMDNTGRRSGEADVEFSSHEDATKAMEKNKTNMEHRYIELFLNSSPARGGGRGNFGGFGGGTGLGGGFSGEYFGYNVKKCIKDGRDPDILENCIFPSRAVLLDVITCLSPRCVSAEHSMYFTARILLASFCPCSLLIGDRPCSASAVNVSRSSRKSIFVPVIPRVLEWWQLGEPSEINHKIVNSHRQHLDEDRGCNVIHTTSQQAVNLSVINRSFTRPHETEVDPVSDPLCHRYIFELPGSNPETLDL</sequence>
<feature type="region of interest" description="Disordered" evidence="11">
    <location>
        <begin position="687"/>
        <end position="718"/>
    </location>
</feature>
<comment type="subcellular location">
    <subcellularLocation>
        <location evidence="1">Nucleus</location>
    </subcellularLocation>
</comment>
<dbReference type="InterPro" id="IPR012677">
    <property type="entry name" value="Nucleotide-bd_a/b_plait_sf"/>
</dbReference>
<reference evidence="13" key="1">
    <citation type="submission" date="2020-11" db="EMBL/GenBank/DDBJ databases">
        <authorList>
            <person name="Tran Van P."/>
        </authorList>
    </citation>
    <scope>NUCLEOTIDE SEQUENCE</scope>
</reference>
<evidence type="ECO:0000256" key="7">
    <source>
        <dbReference type="ARBA" id="ARBA00022884"/>
    </source>
</evidence>
<keyword evidence="9" id="KW-0539">Nucleus</keyword>
<dbReference type="GO" id="GO:0003723">
    <property type="term" value="F:RNA binding"/>
    <property type="evidence" value="ECO:0007669"/>
    <property type="project" value="UniProtKB-UniRule"/>
</dbReference>
<dbReference type="InterPro" id="IPR035979">
    <property type="entry name" value="RBD_domain_sf"/>
</dbReference>
<evidence type="ECO:0000256" key="11">
    <source>
        <dbReference type="SAM" id="MobiDB-lite"/>
    </source>
</evidence>
<dbReference type="GO" id="GO:0006397">
    <property type="term" value="P:mRNA processing"/>
    <property type="evidence" value="ECO:0007669"/>
    <property type="project" value="UniProtKB-KW"/>
</dbReference>
<keyword evidence="5" id="KW-0677">Repeat</keyword>
<dbReference type="Pfam" id="PF00076">
    <property type="entry name" value="RRM_1"/>
    <property type="match status" value="4"/>
</dbReference>
<feature type="compositionally biased region" description="Gly residues" evidence="11">
    <location>
        <begin position="1048"/>
        <end position="1061"/>
    </location>
</feature>
<gene>
    <name evidence="13" type="ORF">TSIB3V08_LOCUS93</name>
</gene>
<keyword evidence="7 10" id="KW-0694">RNA-binding</keyword>
<dbReference type="InterPro" id="IPR050666">
    <property type="entry name" value="ESRP"/>
</dbReference>
<evidence type="ECO:0000256" key="9">
    <source>
        <dbReference type="ARBA" id="ARBA00023242"/>
    </source>
</evidence>
<dbReference type="Gene3D" id="3.30.70.330">
    <property type="match status" value="6"/>
</dbReference>
<evidence type="ECO:0000256" key="6">
    <source>
        <dbReference type="ARBA" id="ARBA00022843"/>
    </source>
</evidence>
<dbReference type="FunFam" id="3.30.70.330:FF:000131">
    <property type="entry name" value="Heterogeneous nuclear ribonucleoprotein h3 isoform"/>
    <property type="match status" value="1"/>
</dbReference>
<feature type="domain" description="RRM" evidence="12">
    <location>
        <begin position="341"/>
        <end position="418"/>
    </location>
</feature>
<dbReference type="EMBL" id="OC000026">
    <property type="protein sequence ID" value="CAD7255801.1"/>
    <property type="molecule type" value="Genomic_DNA"/>
</dbReference>
<organism evidence="13">
    <name type="scientific">Timema shepardi</name>
    <name type="common">Walking stick</name>
    <dbReference type="NCBI Taxonomy" id="629360"/>
    <lineage>
        <taxon>Eukaryota</taxon>
        <taxon>Metazoa</taxon>
        <taxon>Ecdysozoa</taxon>
        <taxon>Arthropoda</taxon>
        <taxon>Hexapoda</taxon>
        <taxon>Insecta</taxon>
        <taxon>Pterygota</taxon>
        <taxon>Neoptera</taxon>
        <taxon>Polyneoptera</taxon>
        <taxon>Phasmatodea</taxon>
        <taxon>Timematodea</taxon>
        <taxon>Timematoidea</taxon>
        <taxon>Timematidae</taxon>
        <taxon>Timema</taxon>
    </lineage>
</organism>
<evidence type="ECO:0000256" key="3">
    <source>
        <dbReference type="ARBA" id="ARBA00022553"/>
    </source>
</evidence>
<dbReference type="FunFam" id="3.30.70.330:FF:000031">
    <property type="entry name" value="Heterogeneous nuclear ribonucleoprotein h3 isoform"/>
    <property type="match status" value="1"/>
</dbReference>
<evidence type="ECO:0000259" key="12">
    <source>
        <dbReference type="PROSITE" id="PS50102"/>
    </source>
</evidence>
<name>A0A7R9AKG1_TIMSH</name>
<dbReference type="InterPro" id="IPR000504">
    <property type="entry name" value="RRM_dom"/>
</dbReference>
<feature type="region of interest" description="Disordered" evidence="11">
    <location>
        <begin position="1028"/>
        <end position="1070"/>
    </location>
</feature>
<proteinExistence type="predicted"/>
<keyword evidence="3" id="KW-0597">Phosphoprotein</keyword>
<evidence type="ECO:0000256" key="4">
    <source>
        <dbReference type="ARBA" id="ARBA00022664"/>
    </source>
</evidence>
<keyword evidence="6" id="KW-0832">Ubl conjugation</keyword>
<keyword evidence="8" id="KW-0007">Acetylation</keyword>
<dbReference type="PANTHER" id="PTHR13976">
    <property type="entry name" value="HETEROGENEOUS NUCLEAR RIBONUCLEOPROTEIN-RELATED"/>
    <property type="match status" value="1"/>
</dbReference>
<dbReference type="SUPFAM" id="SSF54928">
    <property type="entry name" value="RNA-binding domain, RBD"/>
    <property type="match status" value="6"/>
</dbReference>
<dbReference type="FunFam" id="3.30.70.330:FF:000071">
    <property type="entry name" value="heterogeneous nuclear ribonucleoprotein H isoform X1"/>
    <property type="match status" value="1"/>
</dbReference>
<dbReference type="PROSITE" id="PS50102">
    <property type="entry name" value="RRM"/>
    <property type="match status" value="2"/>
</dbReference>
<accession>A0A7R9AKG1</accession>
<evidence type="ECO:0000256" key="2">
    <source>
        <dbReference type="ARBA" id="ARBA00022499"/>
    </source>
</evidence>
<dbReference type="GO" id="GO:0005634">
    <property type="term" value="C:nucleus"/>
    <property type="evidence" value="ECO:0007669"/>
    <property type="project" value="UniProtKB-SubCell"/>
</dbReference>
<keyword evidence="4" id="KW-0507">mRNA processing</keyword>
<feature type="domain" description="RRM" evidence="12">
    <location>
        <begin position="1121"/>
        <end position="1196"/>
    </location>
</feature>
<feature type="region of interest" description="Disordered" evidence="11">
    <location>
        <begin position="214"/>
        <end position="236"/>
    </location>
</feature>
<feature type="compositionally biased region" description="Basic and acidic residues" evidence="11">
    <location>
        <begin position="687"/>
        <end position="698"/>
    </location>
</feature>
<evidence type="ECO:0000256" key="1">
    <source>
        <dbReference type="ARBA" id="ARBA00004123"/>
    </source>
</evidence>
<evidence type="ECO:0000256" key="5">
    <source>
        <dbReference type="ARBA" id="ARBA00022737"/>
    </source>
</evidence>
<evidence type="ECO:0000256" key="10">
    <source>
        <dbReference type="PROSITE-ProRule" id="PRU00176"/>
    </source>
</evidence>